<feature type="region of interest" description="Disordered" evidence="2">
    <location>
        <begin position="631"/>
        <end position="730"/>
    </location>
</feature>
<evidence type="ECO:0000313" key="3">
    <source>
        <dbReference type="EMBL" id="CAJ2513682.1"/>
    </source>
</evidence>
<evidence type="ECO:0000256" key="2">
    <source>
        <dbReference type="SAM" id="MobiDB-lite"/>
    </source>
</evidence>
<dbReference type="InterPro" id="IPR001619">
    <property type="entry name" value="Sec1-like"/>
</dbReference>
<dbReference type="GO" id="GO:0016192">
    <property type="term" value="P:vesicle-mediated transport"/>
    <property type="evidence" value="ECO:0007669"/>
    <property type="project" value="InterPro"/>
</dbReference>
<dbReference type="InterPro" id="IPR027482">
    <property type="entry name" value="Sec1-like_dom2"/>
</dbReference>
<accession>A0AAI8YNF4</accession>
<dbReference type="Gene3D" id="3.40.50.2060">
    <property type="match status" value="1"/>
</dbReference>
<dbReference type="Gene3D" id="3.40.50.1910">
    <property type="match status" value="1"/>
</dbReference>
<dbReference type="InterPro" id="IPR043154">
    <property type="entry name" value="Sec-1-like_dom1"/>
</dbReference>
<dbReference type="EMBL" id="CAUWAG010000020">
    <property type="protein sequence ID" value="CAJ2513682.1"/>
    <property type="molecule type" value="Genomic_DNA"/>
</dbReference>
<dbReference type="PANTHER" id="PTHR11679">
    <property type="entry name" value="VESICLE PROTEIN SORTING-ASSOCIATED"/>
    <property type="match status" value="1"/>
</dbReference>
<dbReference type="Proteomes" id="UP001295740">
    <property type="component" value="Unassembled WGS sequence"/>
</dbReference>
<sequence>MDSHLRAVLIDTIKNITAGDWKVLVIDEGSKRIIDNVVKEDDILNHNIATEGGAIDIERIEDRREMNPTMDAIYILSPLSHIVDCLMADIERRRYKQCFLVWTAVLDPQLRRRIDGSALAKQQIAGFETLSIDYFPRESHLVTFRDPWSFPILYHPACNGLIRKHMQDLAQKITGLCVSLGEYPKIRYYRPRNPIHEAAVLSSHLARFVSEELDEYAQWNPDFPPPSSRPQGVLIVSDRSMDLFSPLVHEFTYQAMAHDLLPIKDGDKTTFHMTVNEEEPGAEEKDVELTDKDKVWVDNRHKHMKDTIEKIMGDFQKFLDQNPHFTNSNGDATSINAIKDMMAGLPQFTEMKEIYSLHLTMAQECMNIFQHHKLSEMALIEQNMATGLDEDNRKPKNVLDSIVRLLDDDAVTKSARLRLVIMFVLYRDGVIMEDIKRLLAHASLPPQDGEIISNMELLGGRTTHNLKDPRRDNLPLFPIDTKAPIPEDNYMSRFSPAVRSVLENLCRGTLDQTSFPYVKPPSDPNEDALIGQGSLRAAKPSWAGAGRRVVENRQRIIVFMAGGATFSESRACYEVGSAMNRDVFLATSHMLTPQLFVRQVGDLSVDKRKLDLPIERPPPRAPAHLFERPAPLMAAAPPPPGAGGPRPPPGRQQVPGRPPPPPGGLPVGPRVGGASSAPPTQQMGNMSLGPRPPNGADSGPPSNSGTPQKLEKEKKKRNFLGMKKDKGSKG</sequence>
<dbReference type="Gene3D" id="1.25.40.60">
    <property type="match status" value="1"/>
</dbReference>
<dbReference type="Gene3D" id="3.90.830.10">
    <property type="entry name" value="Syntaxin Binding Protein 1, Chain A, domain 2"/>
    <property type="match status" value="1"/>
</dbReference>
<keyword evidence="4" id="KW-1185">Reference proteome</keyword>
<name>A0AAI8YNF4_9PEZI</name>
<comment type="caution">
    <text evidence="3">The sequence shown here is derived from an EMBL/GenBank/DDBJ whole genome shotgun (WGS) entry which is preliminary data.</text>
</comment>
<reference evidence="3" key="1">
    <citation type="submission" date="2023-10" db="EMBL/GenBank/DDBJ databases">
        <authorList>
            <person name="Hackl T."/>
        </authorList>
    </citation>
    <scope>NUCLEOTIDE SEQUENCE</scope>
</reference>
<comment type="similarity">
    <text evidence="1">Belongs to the STXBP/unc-18/SEC1 family.</text>
</comment>
<dbReference type="InterPro" id="IPR036045">
    <property type="entry name" value="Sec1-like_sf"/>
</dbReference>
<feature type="compositionally biased region" description="Pro residues" evidence="2">
    <location>
        <begin position="636"/>
        <end position="664"/>
    </location>
</feature>
<dbReference type="PIRSF" id="PIRSF005715">
    <property type="entry name" value="VPS45_Sec1"/>
    <property type="match status" value="1"/>
</dbReference>
<dbReference type="InterPro" id="IPR043127">
    <property type="entry name" value="Sec-1-like_dom3a"/>
</dbReference>
<organism evidence="3 4">
    <name type="scientific">Anthostomella pinea</name>
    <dbReference type="NCBI Taxonomy" id="933095"/>
    <lineage>
        <taxon>Eukaryota</taxon>
        <taxon>Fungi</taxon>
        <taxon>Dikarya</taxon>
        <taxon>Ascomycota</taxon>
        <taxon>Pezizomycotina</taxon>
        <taxon>Sordariomycetes</taxon>
        <taxon>Xylariomycetidae</taxon>
        <taxon>Xylariales</taxon>
        <taxon>Xylariaceae</taxon>
        <taxon>Anthostomella</taxon>
    </lineage>
</organism>
<evidence type="ECO:0000256" key="1">
    <source>
        <dbReference type="ARBA" id="ARBA00009884"/>
    </source>
</evidence>
<proteinExistence type="inferred from homology"/>
<gene>
    <name evidence="3" type="ORF">KHLLAP_LOCUS14150</name>
</gene>
<dbReference type="SUPFAM" id="SSF56815">
    <property type="entry name" value="Sec1/munc18-like (SM) proteins"/>
    <property type="match status" value="1"/>
</dbReference>
<dbReference type="AlphaFoldDB" id="A0AAI8YNF4"/>
<dbReference type="Pfam" id="PF00995">
    <property type="entry name" value="Sec1"/>
    <property type="match status" value="1"/>
</dbReference>
<protein>
    <submittedName>
        <fullName evidence="3">Uu.00g018010.m01.CDS01</fullName>
    </submittedName>
</protein>
<evidence type="ECO:0000313" key="4">
    <source>
        <dbReference type="Proteomes" id="UP001295740"/>
    </source>
</evidence>